<proteinExistence type="predicted"/>
<dbReference type="Proteomes" id="UP001529338">
    <property type="component" value="Unassembled WGS sequence"/>
</dbReference>
<accession>A0ABT7SB96</accession>
<evidence type="ECO:0008006" key="3">
    <source>
        <dbReference type="Google" id="ProtNLM"/>
    </source>
</evidence>
<reference evidence="1 2" key="1">
    <citation type="submission" date="2023-06" db="EMBL/GenBank/DDBJ databases">
        <title>Cellulomonas sp. MW4 Whole genome sequence.</title>
        <authorList>
            <person name="Park S."/>
        </authorList>
    </citation>
    <scope>NUCLEOTIDE SEQUENCE [LARGE SCALE GENOMIC DNA]</scope>
    <source>
        <strain evidence="1 2">MW4</strain>
    </source>
</reference>
<evidence type="ECO:0000313" key="2">
    <source>
        <dbReference type="Proteomes" id="UP001529338"/>
    </source>
</evidence>
<keyword evidence="2" id="KW-1185">Reference proteome</keyword>
<evidence type="ECO:0000313" key="1">
    <source>
        <dbReference type="EMBL" id="MDM7853468.1"/>
    </source>
</evidence>
<comment type="caution">
    <text evidence="1">The sequence shown here is derived from an EMBL/GenBank/DDBJ whole genome shotgun (WGS) entry which is preliminary data.</text>
</comment>
<dbReference type="EMBL" id="JAUCGQ010000001">
    <property type="protein sequence ID" value="MDM7853468.1"/>
    <property type="molecule type" value="Genomic_DNA"/>
</dbReference>
<protein>
    <recommendedName>
        <fullName evidence="3">Fibronectin type-III domain-containing protein</fullName>
    </recommendedName>
</protein>
<gene>
    <name evidence="1" type="ORF">QRT04_00855</name>
</gene>
<name>A0ABT7SB96_9CELL</name>
<dbReference type="RefSeq" id="WP_289452991.1">
    <property type="nucleotide sequence ID" value="NZ_JAUCGQ010000001.1"/>
</dbReference>
<organism evidence="1 2">
    <name type="scientific">Cellulomonas alba</name>
    <dbReference type="NCBI Taxonomy" id="3053467"/>
    <lineage>
        <taxon>Bacteria</taxon>
        <taxon>Bacillati</taxon>
        <taxon>Actinomycetota</taxon>
        <taxon>Actinomycetes</taxon>
        <taxon>Micrococcales</taxon>
        <taxon>Cellulomonadaceae</taxon>
        <taxon>Cellulomonas</taxon>
    </lineage>
</organism>
<sequence>MLTLAGSSRVAGATVYRDVSWADGGRAVTSRFYVLPDELALAATPTSAGWTFYRYRGAPGTTDGGGLLVLTLALLAPEGVVDAVRAAYGLASDAAVEVAPPPVSASAARVSFAGESGGGELVTSVSAAGGAAGLSAVVVLTQDGAALVDQAVDQGLGALHVELDLAVSYVLDDLELTVWCDVQASAQVASDLAAAGQAGPAALTAELVARQLAGTTLRTARPLSADEQAAVEALSTQVLQSVVLPRLLDDGGAPRPQSSGLEQRADLTLTASAPGVLPVTRSANLALPDGPAHTVSSDLGGAGLRRVVRVSAVGDLAAYGIGVVTVHLEHAGVETDGTAVRRAADVELRPDAPAAVAVFDLASADQRLVHAHVAVHFTDASAPYELDLPPTDADSVDLDVDALGVIVVDLALVSPDPDGSVQAVVDLAYGDDGGPIEGRYVLDGSQPTARWSAVVREPPRPYRYRVTWVDGASRTEGDWASSAHQVLRLVPPVAAPAGTVTVISAGDFDQLSALVVELQAADDQPVTTLTFTAPDQAQTWTTAPRAGGYRARTTLVRPDGAHSTGPSVTADQPVLVVRDTLRLDVTVVPALLGVGTAVSRAVVELESPDHAAAHATVVFDPPAAAARAALRLADPAAREYRYRLTLCPPSQPPRVGDWQSASSTVLVPVPMPVTTP</sequence>